<evidence type="ECO:0000313" key="2">
    <source>
        <dbReference type="EMBL" id="RHN80139.1"/>
    </source>
</evidence>
<dbReference type="AlphaFoldDB" id="A0A396JPC3"/>
<feature type="compositionally biased region" description="Basic and acidic residues" evidence="1">
    <location>
        <begin position="30"/>
        <end position="40"/>
    </location>
</feature>
<gene>
    <name evidence="2" type="ORF">MtrunA17_Chr1g0185011</name>
</gene>
<evidence type="ECO:0000256" key="1">
    <source>
        <dbReference type="SAM" id="MobiDB-lite"/>
    </source>
</evidence>
<accession>A0A396JPC3</accession>
<name>A0A396JPC3_MEDTR</name>
<dbReference type="Proteomes" id="UP000265566">
    <property type="component" value="Chromosome 1"/>
</dbReference>
<protein>
    <submittedName>
        <fullName evidence="2">Uncharacterized protein</fullName>
    </submittedName>
</protein>
<feature type="region of interest" description="Disordered" evidence="1">
    <location>
        <begin position="1"/>
        <end position="40"/>
    </location>
</feature>
<comment type="caution">
    <text evidence="2">The sequence shown here is derived from an EMBL/GenBank/DDBJ whole genome shotgun (WGS) entry which is preliminary data.</text>
</comment>
<feature type="compositionally biased region" description="Basic residues" evidence="1">
    <location>
        <begin position="1"/>
        <end position="29"/>
    </location>
</feature>
<dbReference type="Gramene" id="rna4026">
    <property type="protein sequence ID" value="RHN80139.1"/>
    <property type="gene ID" value="gene4026"/>
</dbReference>
<dbReference type="EMBL" id="PSQE01000001">
    <property type="protein sequence ID" value="RHN80139.1"/>
    <property type="molecule type" value="Genomic_DNA"/>
</dbReference>
<sequence>MCTRSNQKRKHYKRVLTKKPNTIHKKPLSKKLEREAPTSL</sequence>
<reference evidence="3" key="1">
    <citation type="journal article" date="2018" name="Nat. Plants">
        <title>Whole-genome landscape of Medicago truncatula symbiotic genes.</title>
        <authorList>
            <person name="Pecrix Y."/>
            <person name="Staton S.E."/>
            <person name="Sallet E."/>
            <person name="Lelandais-Briere C."/>
            <person name="Moreau S."/>
            <person name="Carrere S."/>
            <person name="Blein T."/>
            <person name="Jardinaud M.F."/>
            <person name="Latrasse D."/>
            <person name="Zouine M."/>
            <person name="Zahm M."/>
            <person name="Kreplak J."/>
            <person name="Mayjonade B."/>
            <person name="Satge C."/>
            <person name="Perez M."/>
            <person name="Cauet S."/>
            <person name="Marande W."/>
            <person name="Chantry-Darmon C."/>
            <person name="Lopez-Roques C."/>
            <person name="Bouchez O."/>
            <person name="Berard A."/>
            <person name="Debelle F."/>
            <person name="Munos S."/>
            <person name="Bendahmane A."/>
            <person name="Berges H."/>
            <person name="Niebel A."/>
            <person name="Buitink J."/>
            <person name="Frugier F."/>
            <person name="Benhamed M."/>
            <person name="Crespi M."/>
            <person name="Gouzy J."/>
            <person name="Gamas P."/>
        </authorList>
    </citation>
    <scope>NUCLEOTIDE SEQUENCE [LARGE SCALE GENOMIC DNA]</scope>
    <source>
        <strain evidence="3">cv. Jemalong A17</strain>
    </source>
</reference>
<evidence type="ECO:0000313" key="3">
    <source>
        <dbReference type="Proteomes" id="UP000265566"/>
    </source>
</evidence>
<proteinExistence type="predicted"/>
<organism evidence="2 3">
    <name type="scientific">Medicago truncatula</name>
    <name type="common">Barrel medic</name>
    <name type="synonym">Medicago tribuloides</name>
    <dbReference type="NCBI Taxonomy" id="3880"/>
    <lineage>
        <taxon>Eukaryota</taxon>
        <taxon>Viridiplantae</taxon>
        <taxon>Streptophyta</taxon>
        <taxon>Embryophyta</taxon>
        <taxon>Tracheophyta</taxon>
        <taxon>Spermatophyta</taxon>
        <taxon>Magnoliopsida</taxon>
        <taxon>eudicotyledons</taxon>
        <taxon>Gunneridae</taxon>
        <taxon>Pentapetalae</taxon>
        <taxon>rosids</taxon>
        <taxon>fabids</taxon>
        <taxon>Fabales</taxon>
        <taxon>Fabaceae</taxon>
        <taxon>Papilionoideae</taxon>
        <taxon>50 kb inversion clade</taxon>
        <taxon>NPAAA clade</taxon>
        <taxon>Hologalegina</taxon>
        <taxon>IRL clade</taxon>
        <taxon>Trifolieae</taxon>
        <taxon>Medicago</taxon>
    </lineage>
</organism>